<keyword evidence="6" id="KW-0168">Coated pit</keyword>
<dbReference type="GO" id="GO:0030132">
    <property type="term" value="C:clathrin coat of coated pit"/>
    <property type="evidence" value="ECO:0007669"/>
    <property type="project" value="InterPro"/>
</dbReference>
<name>A0A2C9V267_MANES</name>
<dbReference type="STRING" id="3983.A0A2C9V267"/>
<dbReference type="Gramene" id="Manes.10G014100.1.v8.1">
    <property type="protein sequence ID" value="Manes.10G014100.1.v8.1.CDS"/>
    <property type="gene ID" value="Manes.10G014100.v8.1"/>
</dbReference>
<comment type="similarity">
    <text evidence="4">Belongs to the clathrin light chain family.</text>
</comment>
<evidence type="ECO:0000256" key="7">
    <source>
        <dbReference type="ARBA" id="ARBA00023329"/>
    </source>
</evidence>
<dbReference type="GO" id="GO:0072583">
    <property type="term" value="P:clathrin-dependent endocytosis"/>
    <property type="evidence" value="ECO:0000318"/>
    <property type="project" value="GO_Central"/>
</dbReference>
<evidence type="ECO:0000256" key="6">
    <source>
        <dbReference type="ARBA" id="ARBA00023176"/>
    </source>
</evidence>
<organism evidence="8 9">
    <name type="scientific">Manihot esculenta</name>
    <name type="common">Cassava</name>
    <name type="synonym">Jatropha manihot</name>
    <dbReference type="NCBI Taxonomy" id="3983"/>
    <lineage>
        <taxon>Eukaryota</taxon>
        <taxon>Viridiplantae</taxon>
        <taxon>Streptophyta</taxon>
        <taxon>Embryophyta</taxon>
        <taxon>Tracheophyta</taxon>
        <taxon>Spermatophyta</taxon>
        <taxon>Magnoliopsida</taxon>
        <taxon>eudicotyledons</taxon>
        <taxon>Gunneridae</taxon>
        <taxon>Pentapetalae</taxon>
        <taxon>rosids</taxon>
        <taxon>fabids</taxon>
        <taxon>Malpighiales</taxon>
        <taxon>Euphorbiaceae</taxon>
        <taxon>Crotonoideae</taxon>
        <taxon>Manihoteae</taxon>
        <taxon>Manihot</taxon>
    </lineage>
</organism>
<dbReference type="OrthoDB" id="782264at2759"/>
<evidence type="ECO:0000313" key="8">
    <source>
        <dbReference type="EMBL" id="OAY38434.1"/>
    </source>
</evidence>
<keyword evidence="9" id="KW-1185">Reference proteome</keyword>
<evidence type="ECO:0000256" key="5">
    <source>
        <dbReference type="ARBA" id="ARBA00023136"/>
    </source>
</evidence>
<dbReference type="GO" id="GO:0032050">
    <property type="term" value="F:clathrin heavy chain binding"/>
    <property type="evidence" value="ECO:0000318"/>
    <property type="project" value="GO_Central"/>
</dbReference>
<dbReference type="GO" id="GO:0006886">
    <property type="term" value="P:intracellular protein transport"/>
    <property type="evidence" value="ECO:0007669"/>
    <property type="project" value="InterPro"/>
</dbReference>
<dbReference type="Proteomes" id="UP000091857">
    <property type="component" value="Chromosome 10"/>
</dbReference>
<evidence type="ECO:0000256" key="4">
    <source>
        <dbReference type="ARBA" id="ARBA00005263"/>
    </source>
</evidence>
<dbReference type="AlphaFoldDB" id="A0A2C9V267"/>
<dbReference type="GO" id="GO:0030130">
    <property type="term" value="C:clathrin coat of trans-Golgi network vesicle"/>
    <property type="evidence" value="ECO:0007669"/>
    <property type="project" value="InterPro"/>
</dbReference>
<dbReference type="EMBL" id="CM004396">
    <property type="protein sequence ID" value="OAY38434.1"/>
    <property type="molecule type" value="Genomic_DNA"/>
</dbReference>
<gene>
    <name evidence="8" type="ORF">MANES_10G014100v8</name>
</gene>
<accession>A0A2C9V267</accession>
<evidence type="ECO:0000256" key="3">
    <source>
        <dbReference type="ARBA" id="ARBA00004277"/>
    </source>
</evidence>
<dbReference type="GO" id="GO:0030125">
    <property type="term" value="C:clathrin vesicle coat"/>
    <property type="evidence" value="ECO:0000318"/>
    <property type="project" value="GO_Central"/>
</dbReference>
<evidence type="ECO:0000256" key="1">
    <source>
        <dbReference type="ARBA" id="ARBA00003913"/>
    </source>
</evidence>
<protein>
    <recommendedName>
        <fullName evidence="10">Clathrin light chain</fullName>
    </recommendedName>
</protein>
<evidence type="ECO:0000313" key="9">
    <source>
        <dbReference type="Proteomes" id="UP000091857"/>
    </source>
</evidence>
<sequence length="172" mass="19388">MVSVSLTEMGSNGENAIRLEEKKKREQELLSHIIQEAGEYKVEFYRKREITCENNKAANREKEKIFVSNQEKFHAEANKNYWKAIAELIPNEVAAIEKKREKKDQERKPGIIVIRGPKPGKPTELSRMYQILTKLKHDTPPHLNFSPPAAPAATASVQAADVVTIPEAVSVA</sequence>
<evidence type="ECO:0008006" key="10">
    <source>
        <dbReference type="Google" id="ProtNLM"/>
    </source>
</evidence>
<comment type="caution">
    <text evidence="8">The sequence shown here is derived from an EMBL/GenBank/DDBJ whole genome shotgun (WGS) entry which is preliminary data.</text>
</comment>
<dbReference type="InterPro" id="IPR000996">
    <property type="entry name" value="Clathrin_L-chain"/>
</dbReference>
<dbReference type="PANTHER" id="PTHR10639">
    <property type="entry name" value="CLATHRIN LIGHT CHAIN"/>
    <property type="match status" value="1"/>
</dbReference>
<dbReference type="GO" id="GO:0005886">
    <property type="term" value="C:plasma membrane"/>
    <property type="evidence" value="ECO:0000318"/>
    <property type="project" value="GO_Central"/>
</dbReference>
<reference evidence="9" key="1">
    <citation type="journal article" date="2016" name="Nat. Biotechnol.">
        <title>Sequencing wild and cultivated cassava and related species reveals extensive interspecific hybridization and genetic diversity.</title>
        <authorList>
            <person name="Bredeson J.V."/>
            <person name="Lyons J.B."/>
            <person name="Prochnik S.E."/>
            <person name="Wu G.A."/>
            <person name="Ha C.M."/>
            <person name="Edsinger-Gonzales E."/>
            <person name="Grimwood J."/>
            <person name="Schmutz J."/>
            <person name="Rabbi I.Y."/>
            <person name="Egesi C."/>
            <person name="Nauluvula P."/>
            <person name="Lebot V."/>
            <person name="Ndunguru J."/>
            <person name="Mkamilo G."/>
            <person name="Bart R.S."/>
            <person name="Setter T.L."/>
            <person name="Gleadow R.M."/>
            <person name="Kulakow P."/>
            <person name="Ferguson M.E."/>
            <person name="Rounsley S."/>
            <person name="Rokhsar D.S."/>
        </authorList>
    </citation>
    <scope>NUCLEOTIDE SEQUENCE [LARGE SCALE GENOMIC DNA]</scope>
    <source>
        <strain evidence="9">cv. AM560-2</strain>
    </source>
</reference>
<comment type="subcellular location">
    <subcellularLocation>
        <location evidence="2">Cytoplasmic vesicle membrane</location>
        <topology evidence="2">Peripheral membrane protein</topology>
        <orientation evidence="2">Cytoplasmic side</orientation>
    </subcellularLocation>
    <subcellularLocation>
        <location evidence="3">Membrane</location>
        <location evidence="3">Coated pit</location>
        <topology evidence="3">Peripheral membrane protein</topology>
        <orientation evidence="3">Cytoplasmic side</orientation>
    </subcellularLocation>
</comment>
<evidence type="ECO:0000256" key="2">
    <source>
        <dbReference type="ARBA" id="ARBA00004180"/>
    </source>
</evidence>
<comment type="function">
    <text evidence="1">Clathrin is the major protein of the polyhedral coat of coated pits and vesicles.</text>
</comment>
<dbReference type="GO" id="GO:0005198">
    <property type="term" value="F:structural molecule activity"/>
    <property type="evidence" value="ECO:0007669"/>
    <property type="project" value="InterPro"/>
</dbReference>
<keyword evidence="7" id="KW-0968">Cytoplasmic vesicle</keyword>
<keyword evidence="5" id="KW-0472">Membrane</keyword>
<proteinExistence type="inferred from homology"/>
<dbReference type="PANTHER" id="PTHR10639:SF24">
    <property type="entry name" value="CLATHRIN LIGHT CHAIN 3"/>
    <property type="match status" value="1"/>
</dbReference>